<dbReference type="Proteomes" id="UP000326759">
    <property type="component" value="Unassembled WGS sequence"/>
</dbReference>
<proteinExistence type="predicted"/>
<keyword evidence="1" id="KW-1133">Transmembrane helix</keyword>
<feature type="transmembrane region" description="Helical" evidence="1">
    <location>
        <begin position="217"/>
        <end position="235"/>
    </location>
</feature>
<dbReference type="OrthoDB" id="5920264at2759"/>
<feature type="transmembrane region" description="Helical" evidence="1">
    <location>
        <begin position="86"/>
        <end position="105"/>
    </location>
</feature>
<feature type="transmembrane region" description="Helical" evidence="1">
    <location>
        <begin position="183"/>
        <end position="205"/>
    </location>
</feature>
<feature type="transmembrane region" description="Helical" evidence="1">
    <location>
        <begin position="241"/>
        <end position="261"/>
    </location>
</feature>
<accession>A0A5N5THQ1</accession>
<feature type="transmembrane region" description="Helical" evidence="1">
    <location>
        <begin position="281"/>
        <end position="297"/>
    </location>
</feature>
<dbReference type="GO" id="GO:0036503">
    <property type="term" value="P:ERAD pathway"/>
    <property type="evidence" value="ECO:0007669"/>
    <property type="project" value="TreeGrafter"/>
</dbReference>
<comment type="caution">
    <text evidence="3">The sequence shown here is derived from an EMBL/GenBank/DDBJ whole genome shotgun (WGS) entry which is preliminary data.</text>
</comment>
<keyword evidence="1" id="KW-0812">Transmembrane</keyword>
<evidence type="ECO:0000256" key="2">
    <source>
        <dbReference type="SAM" id="SignalP"/>
    </source>
</evidence>
<organism evidence="3 4">
    <name type="scientific">Armadillidium nasatum</name>
    <dbReference type="NCBI Taxonomy" id="96803"/>
    <lineage>
        <taxon>Eukaryota</taxon>
        <taxon>Metazoa</taxon>
        <taxon>Ecdysozoa</taxon>
        <taxon>Arthropoda</taxon>
        <taxon>Crustacea</taxon>
        <taxon>Multicrustacea</taxon>
        <taxon>Malacostraca</taxon>
        <taxon>Eumalacostraca</taxon>
        <taxon>Peracarida</taxon>
        <taxon>Isopoda</taxon>
        <taxon>Oniscidea</taxon>
        <taxon>Crinocheta</taxon>
        <taxon>Armadillidiidae</taxon>
        <taxon>Armadillidium</taxon>
    </lineage>
</organism>
<name>A0A5N5THQ1_9CRUS</name>
<dbReference type="GO" id="GO:0006986">
    <property type="term" value="P:response to unfolded protein"/>
    <property type="evidence" value="ECO:0007669"/>
    <property type="project" value="InterPro"/>
</dbReference>
<dbReference type="PANTHER" id="PTHR12740:SF4">
    <property type="entry name" value="JNK1_MAPK8-ASSOCIATED MEMBRANE PROTEIN"/>
    <property type="match status" value="1"/>
</dbReference>
<evidence type="ECO:0000313" key="4">
    <source>
        <dbReference type="Proteomes" id="UP000326759"/>
    </source>
</evidence>
<evidence type="ECO:0000256" key="1">
    <source>
        <dbReference type="SAM" id="Phobius"/>
    </source>
</evidence>
<dbReference type="EMBL" id="SEYY01001163">
    <property type="protein sequence ID" value="KAB7505638.1"/>
    <property type="molecule type" value="Genomic_DNA"/>
</dbReference>
<protein>
    <submittedName>
        <fullName evidence="3">JNK1/MAPK8-associated membrane protein</fullName>
    </submittedName>
</protein>
<keyword evidence="1" id="KW-0472">Membrane</keyword>
<keyword evidence="4" id="KW-1185">Reference proteome</keyword>
<evidence type="ECO:0000313" key="3">
    <source>
        <dbReference type="EMBL" id="KAB7505638.1"/>
    </source>
</evidence>
<gene>
    <name evidence="3" type="primary">Jkamp</name>
    <name evidence="3" type="ORF">Anas_06733</name>
</gene>
<keyword evidence="2" id="KW-0732">Signal</keyword>
<dbReference type="Pfam" id="PF05571">
    <property type="entry name" value="JAMP"/>
    <property type="match status" value="1"/>
</dbReference>
<dbReference type="GO" id="GO:0031625">
    <property type="term" value="F:ubiquitin protein ligase binding"/>
    <property type="evidence" value="ECO:0007669"/>
    <property type="project" value="TreeGrafter"/>
</dbReference>
<feature type="chain" id="PRO_5024394645" evidence="2">
    <location>
        <begin position="25"/>
        <end position="330"/>
    </location>
</feature>
<dbReference type="PANTHER" id="PTHR12740">
    <property type="entry name" value="JNK1/MAPK8-ASSOCIATED MEMBRANE PROTEIN"/>
    <property type="match status" value="1"/>
</dbReference>
<dbReference type="AlphaFoldDB" id="A0A5N5THQ1"/>
<dbReference type="GO" id="GO:0016020">
    <property type="term" value="C:membrane"/>
    <property type="evidence" value="ECO:0007669"/>
    <property type="project" value="InterPro"/>
</dbReference>
<sequence length="330" mass="37670">MVYKSIVSELLLLLLLYFSTLCSSTQNYYYDKGSVDTLSQCPGKYCGRTLMSNGSWSPCGACERGLRRNTTSACEICSDDPTFYDWFYLGFMVLLPLIYHLVCIDNSAKRRKFTKEVIILYGIAFVEIVLAAIFSLLIFEPRGSLYIRSCHVRDLADWYPILHNPNPNYEGQLYCTQEAVYPLYSIIFVFYTLCLVIMLLVRSWLSSKLLPGRGKMSIYSAMYFFPVLILSHAVLGGLVYYSFPYIVIVSSIISNAAYFAYQLDQSMKSLFMGTLKNGRSLVILFGHWFLHAYGIVAATEIQYPLLLLLIPLPSLFYILTSKFSDPSHFM</sequence>
<feature type="signal peptide" evidence="2">
    <location>
        <begin position="1"/>
        <end position="24"/>
    </location>
</feature>
<feature type="transmembrane region" description="Helical" evidence="1">
    <location>
        <begin position="117"/>
        <end position="139"/>
    </location>
</feature>
<dbReference type="InterPro" id="IPR008485">
    <property type="entry name" value="JAMP"/>
</dbReference>
<reference evidence="3 4" key="1">
    <citation type="journal article" date="2019" name="PLoS Biol.">
        <title>Sex chromosomes control vertical transmission of feminizing Wolbachia symbionts in an isopod.</title>
        <authorList>
            <person name="Becking T."/>
            <person name="Chebbi M.A."/>
            <person name="Giraud I."/>
            <person name="Moumen B."/>
            <person name="Laverre T."/>
            <person name="Caubet Y."/>
            <person name="Peccoud J."/>
            <person name="Gilbert C."/>
            <person name="Cordaux R."/>
        </authorList>
    </citation>
    <scope>NUCLEOTIDE SEQUENCE [LARGE SCALE GENOMIC DNA]</scope>
    <source>
        <strain evidence="3">ANa2</strain>
        <tissue evidence="3">Whole body excluding digestive tract and cuticle</tissue>
    </source>
</reference>